<gene>
    <name evidence="2" type="ORF">V1478_002840</name>
</gene>
<sequence length="95" mass="10868">MGGKKGVSRRMEGGSREKRRRDAETPRRGCRAPNVLDSSGPMTAMFVGRNGKRERNTIEFETIENTEKECELVSIFSSYRFFQLGESMRTVCKQN</sequence>
<comment type="caution">
    <text evidence="2">The sequence shown here is derived from an EMBL/GenBank/DDBJ whole genome shotgun (WGS) entry which is preliminary data.</text>
</comment>
<dbReference type="AlphaFoldDB" id="A0ABD2BQZ5"/>
<dbReference type="EMBL" id="JAUDFV010000064">
    <property type="protein sequence ID" value="KAL2735200.1"/>
    <property type="molecule type" value="Genomic_DNA"/>
</dbReference>
<dbReference type="Proteomes" id="UP001607302">
    <property type="component" value="Unassembled WGS sequence"/>
</dbReference>
<keyword evidence="3" id="KW-1185">Reference proteome</keyword>
<accession>A0ABD2BQZ5</accession>
<evidence type="ECO:0000313" key="3">
    <source>
        <dbReference type="Proteomes" id="UP001607302"/>
    </source>
</evidence>
<proteinExistence type="predicted"/>
<evidence type="ECO:0000313" key="2">
    <source>
        <dbReference type="EMBL" id="KAL2735200.1"/>
    </source>
</evidence>
<organism evidence="2 3">
    <name type="scientific">Vespula squamosa</name>
    <name type="common">Southern yellow jacket</name>
    <name type="synonym">Wasp</name>
    <dbReference type="NCBI Taxonomy" id="30214"/>
    <lineage>
        <taxon>Eukaryota</taxon>
        <taxon>Metazoa</taxon>
        <taxon>Ecdysozoa</taxon>
        <taxon>Arthropoda</taxon>
        <taxon>Hexapoda</taxon>
        <taxon>Insecta</taxon>
        <taxon>Pterygota</taxon>
        <taxon>Neoptera</taxon>
        <taxon>Endopterygota</taxon>
        <taxon>Hymenoptera</taxon>
        <taxon>Apocrita</taxon>
        <taxon>Aculeata</taxon>
        <taxon>Vespoidea</taxon>
        <taxon>Vespidae</taxon>
        <taxon>Vespinae</taxon>
        <taxon>Vespula</taxon>
    </lineage>
</organism>
<name>A0ABD2BQZ5_VESSQ</name>
<feature type="region of interest" description="Disordered" evidence="1">
    <location>
        <begin position="1"/>
        <end position="46"/>
    </location>
</feature>
<feature type="compositionally biased region" description="Basic and acidic residues" evidence="1">
    <location>
        <begin position="9"/>
        <end position="27"/>
    </location>
</feature>
<reference evidence="2 3" key="1">
    <citation type="journal article" date="2024" name="Ann. Entomol. Soc. Am.">
        <title>Genomic analyses of the southern and eastern yellowjacket wasps (Hymenoptera: Vespidae) reveal evolutionary signatures of social life.</title>
        <authorList>
            <person name="Catto M.A."/>
            <person name="Caine P.B."/>
            <person name="Orr S.E."/>
            <person name="Hunt B.G."/>
            <person name="Goodisman M.A.D."/>
        </authorList>
    </citation>
    <scope>NUCLEOTIDE SEQUENCE [LARGE SCALE GENOMIC DNA]</scope>
    <source>
        <strain evidence="2">233</strain>
        <tissue evidence="2">Head and thorax</tissue>
    </source>
</reference>
<evidence type="ECO:0000256" key="1">
    <source>
        <dbReference type="SAM" id="MobiDB-lite"/>
    </source>
</evidence>
<protein>
    <submittedName>
        <fullName evidence="2">Uncharacterized protein</fullName>
    </submittedName>
</protein>